<evidence type="ECO:0000256" key="8">
    <source>
        <dbReference type="RuleBase" id="RU003830"/>
    </source>
</evidence>
<evidence type="ECO:0000256" key="7">
    <source>
        <dbReference type="HAMAP-Rule" id="MF_01315"/>
    </source>
</evidence>
<dbReference type="InterPro" id="IPR010979">
    <property type="entry name" value="Ribosomal_uS13-like_H2TH"/>
</dbReference>
<evidence type="ECO:0000256" key="3">
    <source>
        <dbReference type="ARBA" id="ARBA00022884"/>
    </source>
</evidence>
<gene>
    <name evidence="7" type="primary">rpsM</name>
    <name evidence="10" type="ORF">A3K52_01235</name>
</gene>
<dbReference type="PROSITE" id="PS50159">
    <property type="entry name" value="RIBOSOMAL_S13_2"/>
    <property type="match status" value="1"/>
</dbReference>
<organism evidence="10 11">
    <name type="scientific">Candidatus Roizmanbacteria bacterium RIFOXYD1_FULL_38_12</name>
    <dbReference type="NCBI Taxonomy" id="1802093"/>
    <lineage>
        <taxon>Bacteria</taxon>
        <taxon>Candidatus Roizmaniibacteriota</taxon>
    </lineage>
</organism>
<dbReference type="InterPro" id="IPR001892">
    <property type="entry name" value="Ribosomal_uS13"/>
</dbReference>
<keyword evidence="5 7" id="KW-0687">Ribonucleoprotein</keyword>
<dbReference type="PANTHER" id="PTHR10871:SF1">
    <property type="entry name" value="SMALL RIBOSOMAL SUBUNIT PROTEIN US13M"/>
    <property type="match status" value="1"/>
</dbReference>
<evidence type="ECO:0000256" key="6">
    <source>
        <dbReference type="ARBA" id="ARBA00035166"/>
    </source>
</evidence>
<keyword evidence="7" id="KW-0820">tRNA-binding</keyword>
<dbReference type="GO" id="GO:0003735">
    <property type="term" value="F:structural constituent of ribosome"/>
    <property type="evidence" value="ECO:0007669"/>
    <property type="project" value="InterPro"/>
</dbReference>
<dbReference type="Pfam" id="PF00416">
    <property type="entry name" value="Ribosomal_S13"/>
    <property type="match status" value="1"/>
</dbReference>
<dbReference type="Proteomes" id="UP000177050">
    <property type="component" value="Unassembled WGS sequence"/>
</dbReference>
<evidence type="ECO:0000256" key="4">
    <source>
        <dbReference type="ARBA" id="ARBA00022980"/>
    </source>
</evidence>
<comment type="subunit">
    <text evidence="7">Part of the 30S ribosomal subunit. Forms a loose heterodimer with protein S19. Forms two bridges to the 50S subunit in the 70S ribosome.</text>
</comment>
<evidence type="ECO:0000256" key="9">
    <source>
        <dbReference type="SAM" id="MobiDB-lite"/>
    </source>
</evidence>
<keyword evidence="4 7" id="KW-0689">Ribosomal protein</keyword>
<dbReference type="PROSITE" id="PS00646">
    <property type="entry name" value="RIBOSOMAL_S13_1"/>
    <property type="match status" value="1"/>
</dbReference>
<dbReference type="PIRSF" id="PIRSF002134">
    <property type="entry name" value="Ribosomal_S13"/>
    <property type="match status" value="1"/>
</dbReference>
<dbReference type="Gene3D" id="1.10.8.50">
    <property type="match status" value="1"/>
</dbReference>
<dbReference type="NCBIfam" id="TIGR03631">
    <property type="entry name" value="uS13_bact"/>
    <property type="match status" value="1"/>
</dbReference>
<dbReference type="PANTHER" id="PTHR10871">
    <property type="entry name" value="30S RIBOSOMAL PROTEIN S13/40S RIBOSOMAL PROTEIN S18"/>
    <property type="match status" value="1"/>
</dbReference>
<dbReference type="FunFam" id="1.10.8.50:FF:000001">
    <property type="entry name" value="30S ribosomal protein S13"/>
    <property type="match status" value="1"/>
</dbReference>
<dbReference type="GO" id="GO:0005829">
    <property type="term" value="C:cytosol"/>
    <property type="evidence" value="ECO:0007669"/>
    <property type="project" value="TreeGrafter"/>
</dbReference>
<proteinExistence type="inferred from homology"/>
<keyword evidence="3 7" id="KW-0694">RNA-binding</keyword>
<dbReference type="GO" id="GO:0006412">
    <property type="term" value="P:translation"/>
    <property type="evidence" value="ECO:0007669"/>
    <property type="project" value="UniProtKB-UniRule"/>
</dbReference>
<dbReference type="Gene3D" id="4.10.910.10">
    <property type="entry name" value="30s ribosomal protein s13, domain 2"/>
    <property type="match status" value="1"/>
</dbReference>
<evidence type="ECO:0000313" key="11">
    <source>
        <dbReference type="Proteomes" id="UP000177050"/>
    </source>
</evidence>
<dbReference type="SUPFAM" id="SSF46946">
    <property type="entry name" value="S13-like H2TH domain"/>
    <property type="match status" value="1"/>
</dbReference>
<comment type="caution">
    <text evidence="10">The sequence shown here is derived from an EMBL/GenBank/DDBJ whole genome shotgun (WGS) entry which is preliminary data.</text>
</comment>
<keyword evidence="2 7" id="KW-0699">rRNA-binding</keyword>
<reference evidence="10 11" key="1">
    <citation type="journal article" date="2016" name="Nat. Commun.">
        <title>Thousands of microbial genomes shed light on interconnected biogeochemical processes in an aquifer system.</title>
        <authorList>
            <person name="Anantharaman K."/>
            <person name="Brown C.T."/>
            <person name="Hug L.A."/>
            <person name="Sharon I."/>
            <person name="Castelle C.J."/>
            <person name="Probst A.J."/>
            <person name="Thomas B.C."/>
            <person name="Singh A."/>
            <person name="Wilkins M.J."/>
            <person name="Karaoz U."/>
            <person name="Brodie E.L."/>
            <person name="Williams K.H."/>
            <person name="Hubbard S.S."/>
            <person name="Banfield J.F."/>
        </authorList>
    </citation>
    <scope>NUCLEOTIDE SEQUENCE [LARGE SCALE GENOMIC DNA]</scope>
</reference>
<evidence type="ECO:0000256" key="2">
    <source>
        <dbReference type="ARBA" id="ARBA00022730"/>
    </source>
</evidence>
<comment type="function">
    <text evidence="7">Located at the top of the head of the 30S subunit, it contacts several helices of the 16S rRNA. In the 70S ribosome it contacts the 23S rRNA (bridge B1a) and protein L5 of the 50S subunit (bridge B1b), connecting the 2 subunits; these bridges are implicated in subunit movement. Contacts the tRNAs in the A and P-sites.</text>
</comment>
<name>A0A1F7KZZ0_9BACT</name>
<evidence type="ECO:0000313" key="10">
    <source>
        <dbReference type="EMBL" id="OGK73401.1"/>
    </source>
</evidence>
<dbReference type="AlphaFoldDB" id="A0A1F7KZZ0"/>
<feature type="region of interest" description="Disordered" evidence="9">
    <location>
        <begin position="98"/>
        <end position="117"/>
    </location>
</feature>
<comment type="similarity">
    <text evidence="1 7 8">Belongs to the universal ribosomal protein uS13 family.</text>
</comment>
<dbReference type="InterPro" id="IPR018269">
    <property type="entry name" value="Ribosomal_uS13_CS"/>
</dbReference>
<protein>
    <recommendedName>
        <fullName evidence="6 7">Small ribosomal subunit protein uS13</fullName>
    </recommendedName>
</protein>
<sequence length="143" mass="16197">MVRIFGLVIPDGKRIEYALTLVYGLGWTSAGKICEMAGVDKHKKLSELKEEDVRKIVSIIEKNYKVEGDLREELTGNIKRLKEIVAYRGVRHTRGLPVRGQRTKSNSRTKKGKRKTVGALKKEVWAKMEQQKTQTAVTAKSSK</sequence>
<feature type="compositionally biased region" description="Basic residues" evidence="9">
    <location>
        <begin position="101"/>
        <end position="116"/>
    </location>
</feature>
<accession>A0A1F7KZZ0</accession>
<dbReference type="InterPro" id="IPR019980">
    <property type="entry name" value="Ribosomal_uS13_bac-type"/>
</dbReference>
<dbReference type="GO" id="GO:0019843">
    <property type="term" value="F:rRNA binding"/>
    <property type="evidence" value="ECO:0007669"/>
    <property type="project" value="UniProtKB-UniRule"/>
</dbReference>
<evidence type="ECO:0000256" key="5">
    <source>
        <dbReference type="ARBA" id="ARBA00023274"/>
    </source>
</evidence>
<dbReference type="EMBL" id="MGBR01000001">
    <property type="protein sequence ID" value="OGK73401.1"/>
    <property type="molecule type" value="Genomic_DNA"/>
</dbReference>
<dbReference type="GO" id="GO:0015935">
    <property type="term" value="C:small ribosomal subunit"/>
    <property type="evidence" value="ECO:0007669"/>
    <property type="project" value="TreeGrafter"/>
</dbReference>
<evidence type="ECO:0000256" key="1">
    <source>
        <dbReference type="ARBA" id="ARBA00008080"/>
    </source>
</evidence>
<dbReference type="GO" id="GO:0000049">
    <property type="term" value="F:tRNA binding"/>
    <property type="evidence" value="ECO:0007669"/>
    <property type="project" value="UniProtKB-UniRule"/>
</dbReference>
<dbReference type="InterPro" id="IPR027437">
    <property type="entry name" value="Rbsml_uS13_C"/>
</dbReference>
<dbReference type="HAMAP" id="MF_01315">
    <property type="entry name" value="Ribosomal_uS13"/>
    <property type="match status" value="1"/>
</dbReference>